<dbReference type="Proteomes" id="UP000031036">
    <property type="component" value="Unassembled WGS sequence"/>
</dbReference>
<dbReference type="AlphaFoldDB" id="A0A0B2URR9"/>
<accession>A0A0B2URR9</accession>
<evidence type="ECO:0000313" key="2">
    <source>
        <dbReference type="Proteomes" id="UP000031036"/>
    </source>
</evidence>
<gene>
    <name evidence="1" type="ORF">Tcan_08818</name>
</gene>
<evidence type="ECO:0000313" key="1">
    <source>
        <dbReference type="EMBL" id="KHN71934.1"/>
    </source>
</evidence>
<sequence>MPPASYPTGFNPLSQLGFSNGGFVFVEISDQSAIFKFFTGKSEQKYNCSILPRKFH</sequence>
<comment type="caution">
    <text evidence="1">The sequence shown here is derived from an EMBL/GenBank/DDBJ whole genome shotgun (WGS) entry which is preliminary data.</text>
</comment>
<dbReference type="OrthoDB" id="411211at2759"/>
<dbReference type="EMBL" id="JPKZ01004123">
    <property type="protein sequence ID" value="KHN71934.1"/>
    <property type="molecule type" value="Genomic_DNA"/>
</dbReference>
<protein>
    <submittedName>
        <fullName evidence="1">Uncharacterized protein</fullName>
    </submittedName>
</protein>
<name>A0A0B2URR9_TOXCA</name>
<keyword evidence="2" id="KW-1185">Reference proteome</keyword>
<reference evidence="1 2" key="1">
    <citation type="submission" date="2014-11" db="EMBL/GenBank/DDBJ databases">
        <title>Genetic blueprint of the zoonotic pathogen Toxocara canis.</title>
        <authorList>
            <person name="Zhu X.-Q."/>
            <person name="Korhonen P.K."/>
            <person name="Cai H."/>
            <person name="Young N.D."/>
            <person name="Nejsum P."/>
            <person name="von Samson-Himmelstjerna G."/>
            <person name="Boag P.R."/>
            <person name="Tan P."/>
            <person name="Li Q."/>
            <person name="Min J."/>
            <person name="Yang Y."/>
            <person name="Wang X."/>
            <person name="Fang X."/>
            <person name="Hall R.S."/>
            <person name="Hofmann A."/>
            <person name="Sternberg P.W."/>
            <person name="Jex A.R."/>
            <person name="Gasser R.B."/>
        </authorList>
    </citation>
    <scope>NUCLEOTIDE SEQUENCE [LARGE SCALE GENOMIC DNA]</scope>
    <source>
        <strain evidence="1">PN_DK_2014</strain>
    </source>
</reference>
<organism evidence="1 2">
    <name type="scientific">Toxocara canis</name>
    <name type="common">Canine roundworm</name>
    <dbReference type="NCBI Taxonomy" id="6265"/>
    <lineage>
        <taxon>Eukaryota</taxon>
        <taxon>Metazoa</taxon>
        <taxon>Ecdysozoa</taxon>
        <taxon>Nematoda</taxon>
        <taxon>Chromadorea</taxon>
        <taxon>Rhabditida</taxon>
        <taxon>Spirurina</taxon>
        <taxon>Ascaridomorpha</taxon>
        <taxon>Ascaridoidea</taxon>
        <taxon>Toxocaridae</taxon>
        <taxon>Toxocara</taxon>
    </lineage>
</organism>
<proteinExistence type="predicted"/>